<protein>
    <submittedName>
        <fullName evidence="1">Uncharacterized protein</fullName>
    </submittedName>
</protein>
<dbReference type="AlphaFoldDB" id="A0AAN9E5C7"/>
<comment type="caution">
    <text evidence="1">The sequence shown here is derived from an EMBL/GenBank/DDBJ whole genome shotgun (WGS) entry which is preliminary data.</text>
</comment>
<accession>A0AAN9E5C7</accession>
<proteinExistence type="predicted"/>
<name>A0AAN9E5C7_CROPI</name>
<reference evidence="1 2" key="1">
    <citation type="submission" date="2024-01" db="EMBL/GenBank/DDBJ databases">
        <title>The genomes of 5 underutilized Papilionoideae crops provide insights into root nodulation and disease resistanc.</title>
        <authorList>
            <person name="Yuan L."/>
        </authorList>
    </citation>
    <scope>NUCLEOTIDE SEQUENCE [LARGE SCALE GENOMIC DNA]</scope>
    <source>
        <strain evidence="1">ZHUSHIDOU_FW_LH</strain>
        <tissue evidence="1">Leaf</tissue>
    </source>
</reference>
<sequence>MERVALWDIGGKEWLHIWNSMGTVAVCDCRRVVVVVGEWRWWFSWGMDSSIANVTTMAYYLAMPFPIEKAPTKKLANLNGVVMNSWNGCVRFCGKEIVHIVRSFKFNFGKGISHIAPGNTADVLSMANDDALNGSMPDLHCFSNIV</sequence>
<dbReference type="EMBL" id="JAYWIO010000008">
    <property type="protein sequence ID" value="KAK7245183.1"/>
    <property type="molecule type" value="Genomic_DNA"/>
</dbReference>
<evidence type="ECO:0000313" key="1">
    <source>
        <dbReference type="EMBL" id="KAK7245183.1"/>
    </source>
</evidence>
<keyword evidence="2" id="KW-1185">Reference proteome</keyword>
<gene>
    <name evidence="1" type="ORF">RIF29_40018</name>
</gene>
<dbReference type="Proteomes" id="UP001372338">
    <property type="component" value="Unassembled WGS sequence"/>
</dbReference>
<organism evidence="1 2">
    <name type="scientific">Crotalaria pallida</name>
    <name type="common">Smooth rattlebox</name>
    <name type="synonym">Crotalaria striata</name>
    <dbReference type="NCBI Taxonomy" id="3830"/>
    <lineage>
        <taxon>Eukaryota</taxon>
        <taxon>Viridiplantae</taxon>
        <taxon>Streptophyta</taxon>
        <taxon>Embryophyta</taxon>
        <taxon>Tracheophyta</taxon>
        <taxon>Spermatophyta</taxon>
        <taxon>Magnoliopsida</taxon>
        <taxon>eudicotyledons</taxon>
        <taxon>Gunneridae</taxon>
        <taxon>Pentapetalae</taxon>
        <taxon>rosids</taxon>
        <taxon>fabids</taxon>
        <taxon>Fabales</taxon>
        <taxon>Fabaceae</taxon>
        <taxon>Papilionoideae</taxon>
        <taxon>50 kb inversion clade</taxon>
        <taxon>genistoids sensu lato</taxon>
        <taxon>core genistoids</taxon>
        <taxon>Crotalarieae</taxon>
        <taxon>Crotalaria</taxon>
    </lineage>
</organism>
<evidence type="ECO:0000313" key="2">
    <source>
        <dbReference type="Proteomes" id="UP001372338"/>
    </source>
</evidence>